<gene>
    <name evidence="1" type="ORF">BECKUNK1418G_GA0071005_101735</name>
    <name evidence="2" type="ORF">BECKUNK1418H_GA0071006_101034</name>
</gene>
<sequence>MPSGSEVRKKKDKEFLRIGLSKTVAILLSLPFASASTHIGKLQVPGTIIDQLSGNLRQNDQKNSIAAFRAQREIFGAKGLISSRRSLPYGRDDIFFIYSLSRKILNKTVKKSENLTLMKRVPITPANEKRARVGWIATRIHREEKMVDALRLSTLRPL</sequence>
<dbReference type="EMBL" id="CAADFZ010000017">
    <property type="protein sequence ID" value="VFK61446.1"/>
    <property type="molecule type" value="Genomic_DNA"/>
</dbReference>
<dbReference type="AlphaFoldDB" id="A0A451ASV5"/>
<organism evidence="2">
    <name type="scientific">Candidatus Kentrum sp. UNK</name>
    <dbReference type="NCBI Taxonomy" id="2126344"/>
    <lineage>
        <taxon>Bacteria</taxon>
        <taxon>Pseudomonadati</taxon>
        <taxon>Pseudomonadota</taxon>
        <taxon>Gammaproteobacteria</taxon>
        <taxon>Candidatus Kentrum</taxon>
    </lineage>
</organism>
<dbReference type="EMBL" id="CAADGD010000010">
    <property type="protein sequence ID" value="VFK69113.1"/>
    <property type="molecule type" value="Genomic_DNA"/>
</dbReference>
<name>A0A451ASV5_9GAMM</name>
<reference evidence="2" key="1">
    <citation type="submission" date="2019-02" db="EMBL/GenBank/DDBJ databases">
        <authorList>
            <person name="Gruber-Vodicka R. H."/>
            <person name="Seah K. B. B."/>
        </authorList>
    </citation>
    <scope>NUCLEOTIDE SEQUENCE</scope>
    <source>
        <strain evidence="2">BECK_BY19</strain>
        <strain evidence="1">BECK_BY8</strain>
    </source>
</reference>
<proteinExistence type="predicted"/>
<protein>
    <submittedName>
        <fullName evidence="2">Uncharacterized protein</fullName>
    </submittedName>
</protein>
<accession>A0A451ASV5</accession>
<evidence type="ECO:0000313" key="1">
    <source>
        <dbReference type="EMBL" id="VFK61446.1"/>
    </source>
</evidence>
<evidence type="ECO:0000313" key="2">
    <source>
        <dbReference type="EMBL" id="VFK69113.1"/>
    </source>
</evidence>